<name>A0AAD5YZQ3_9AGAR</name>
<evidence type="ECO:0000256" key="3">
    <source>
        <dbReference type="ARBA" id="ARBA00023110"/>
    </source>
</evidence>
<evidence type="ECO:0000259" key="9">
    <source>
        <dbReference type="PROSITE" id="PS51340"/>
    </source>
</evidence>
<sequence>MENPEPWEIRLSNTKNLIYFYNSTSKESCWTPPNGYSKEKVKGLKGADKYEEEVEKMFKGEKDQVRASHLLVKHKDSRRPSSWKEAKITRTKEEAIEILQKYKDEINDAPERAEKFAELAKEHSDCASHSNGGDLGWFGRDQMQKAFETATYDLEIGAVSGIVETDSGVHLIFQSFPLGLLKGKPDLLYTGIATATLAALLIVVFNRKTVAKPAETPKTDKPTKEVRVRSGKMAPPAGSIKVAKLLVHPIKSCRGTSVQSARYTPKGMEGDRRFCIIDATNPKVITAREVPKMVLITPRIQVDESSPDGGLLVVSFPEDSGCESFSVPLRPSEETLSTWTLLKNIIIWPECAPLDGYICQSSVKGAPSPSEVLSKYFGKPVHLSYKGPDLRAIEATYDFPDLKANAYFQDMYPLLILSEESAPAVDEQIRPLVGKQGINERWGDAKVRIERFRPNIVLSGGGPFAEDDWEEIGIGSANAPTITLVSKCTRCLLPNVDPETGLKDAAVPYKVIMKFRKGLDPAEKMKPCVGCNAVPSGEGVVSVGDDIYVKKMW</sequence>
<comment type="catalytic activity">
    <reaction evidence="1">
        <text>[protein]-peptidylproline (omega=180) = [protein]-peptidylproline (omega=0)</text>
        <dbReference type="Rhea" id="RHEA:16237"/>
        <dbReference type="Rhea" id="RHEA-COMP:10747"/>
        <dbReference type="Rhea" id="RHEA-COMP:10748"/>
        <dbReference type="ChEBI" id="CHEBI:83833"/>
        <dbReference type="ChEBI" id="CHEBI:83834"/>
        <dbReference type="EC" id="5.2.1.8"/>
    </reaction>
</comment>
<dbReference type="PROSITE" id="PS01159">
    <property type="entry name" value="WW_DOMAIN_1"/>
    <property type="match status" value="1"/>
</dbReference>
<dbReference type="PROSITE" id="PS51340">
    <property type="entry name" value="MOSC"/>
    <property type="match status" value="1"/>
</dbReference>
<evidence type="ECO:0000256" key="5">
    <source>
        <dbReference type="PROSITE-ProRule" id="PRU00278"/>
    </source>
</evidence>
<dbReference type="Pfam" id="PF03476">
    <property type="entry name" value="MOSC_N"/>
    <property type="match status" value="1"/>
</dbReference>
<dbReference type="Gene3D" id="3.10.50.40">
    <property type="match status" value="1"/>
</dbReference>
<dbReference type="GO" id="GO:0005829">
    <property type="term" value="C:cytosol"/>
    <property type="evidence" value="ECO:0007669"/>
    <property type="project" value="TreeGrafter"/>
</dbReference>
<comment type="caution">
    <text evidence="10">The sequence shown here is derived from an EMBL/GenBank/DDBJ whole genome shotgun (WGS) entry which is preliminary data.</text>
</comment>
<feature type="domain" description="PpiC" evidence="8">
    <location>
        <begin position="62"/>
        <end position="172"/>
    </location>
</feature>
<dbReference type="PROSITE" id="PS50020">
    <property type="entry name" value="WW_DOMAIN_2"/>
    <property type="match status" value="1"/>
</dbReference>
<evidence type="ECO:0000256" key="1">
    <source>
        <dbReference type="ARBA" id="ARBA00000971"/>
    </source>
</evidence>
<dbReference type="SUPFAM" id="SSF50800">
    <property type="entry name" value="PK beta-barrel domain-like"/>
    <property type="match status" value="1"/>
</dbReference>
<dbReference type="InterPro" id="IPR011037">
    <property type="entry name" value="Pyrv_Knase-like_insert_dom_sf"/>
</dbReference>
<dbReference type="InterPro" id="IPR005303">
    <property type="entry name" value="MOCOS_middle"/>
</dbReference>
<reference evidence="10" key="1">
    <citation type="submission" date="2022-07" db="EMBL/GenBank/DDBJ databases">
        <title>Genome Sequence of Leucocoprinus birnbaumii.</title>
        <authorList>
            <person name="Buettner E."/>
        </authorList>
    </citation>
    <scope>NUCLEOTIDE SEQUENCE</scope>
    <source>
        <strain evidence="10">VT141</strain>
    </source>
</reference>
<gene>
    <name evidence="10" type="ORF">NP233_g1216</name>
</gene>
<dbReference type="Pfam" id="PF03473">
    <property type="entry name" value="MOSC"/>
    <property type="match status" value="1"/>
</dbReference>
<keyword evidence="3 5" id="KW-0697">Rotamase</keyword>
<dbReference type="GO" id="GO:0030151">
    <property type="term" value="F:molybdenum ion binding"/>
    <property type="evidence" value="ECO:0007669"/>
    <property type="project" value="InterPro"/>
</dbReference>
<dbReference type="PROSITE" id="PS50198">
    <property type="entry name" value="PPIC_PPIASE_2"/>
    <property type="match status" value="1"/>
</dbReference>
<dbReference type="InterPro" id="IPR023058">
    <property type="entry name" value="PPIase_PpiC_CS"/>
</dbReference>
<dbReference type="AlphaFoldDB" id="A0AAD5YZQ3"/>
<dbReference type="PANTHER" id="PTHR10657">
    <property type="entry name" value="PEPTIDYL-PROLYL CIS-TRANS ISOMERASE"/>
    <property type="match status" value="1"/>
</dbReference>
<dbReference type="Proteomes" id="UP001213000">
    <property type="component" value="Unassembled WGS sequence"/>
</dbReference>
<dbReference type="InterPro" id="IPR051370">
    <property type="entry name" value="PPIase_Pin1"/>
</dbReference>
<dbReference type="FunFam" id="3.10.50.40:FF:000026">
    <property type="entry name" value="Peptidyl-prolyl cis-trans isomerase"/>
    <property type="match status" value="1"/>
</dbReference>
<dbReference type="InterPro" id="IPR001202">
    <property type="entry name" value="WW_dom"/>
</dbReference>
<dbReference type="InterPro" id="IPR046357">
    <property type="entry name" value="PPIase_dom_sf"/>
</dbReference>
<evidence type="ECO:0000256" key="6">
    <source>
        <dbReference type="SAM" id="MobiDB-lite"/>
    </source>
</evidence>
<dbReference type="SUPFAM" id="SSF141673">
    <property type="entry name" value="MOSC N-terminal domain-like"/>
    <property type="match status" value="1"/>
</dbReference>
<evidence type="ECO:0000256" key="4">
    <source>
        <dbReference type="ARBA" id="ARBA00023235"/>
    </source>
</evidence>
<feature type="domain" description="MOSC" evidence="9">
    <location>
        <begin position="366"/>
        <end position="550"/>
    </location>
</feature>
<dbReference type="InterPro" id="IPR036020">
    <property type="entry name" value="WW_dom_sf"/>
</dbReference>
<feature type="domain" description="WW" evidence="7">
    <location>
        <begin position="1"/>
        <end position="35"/>
    </location>
</feature>
<proteinExistence type="predicted"/>
<evidence type="ECO:0000313" key="11">
    <source>
        <dbReference type="Proteomes" id="UP001213000"/>
    </source>
</evidence>
<organism evidence="10 11">
    <name type="scientific">Leucocoprinus birnbaumii</name>
    <dbReference type="NCBI Taxonomy" id="56174"/>
    <lineage>
        <taxon>Eukaryota</taxon>
        <taxon>Fungi</taxon>
        <taxon>Dikarya</taxon>
        <taxon>Basidiomycota</taxon>
        <taxon>Agaricomycotina</taxon>
        <taxon>Agaricomycetes</taxon>
        <taxon>Agaricomycetidae</taxon>
        <taxon>Agaricales</taxon>
        <taxon>Agaricineae</taxon>
        <taxon>Agaricaceae</taxon>
        <taxon>Leucocoprinus</taxon>
    </lineage>
</organism>
<evidence type="ECO:0000259" key="7">
    <source>
        <dbReference type="PROSITE" id="PS50020"/>
    </source>
</evidence>
<keyword evidence="11" id="KW-1185">Reference proteome</keyword>
<feature type="region of interest" description="Disordered" evidence="6">
    <location>
        <begin position="213"/>
        <end position="232"/>
    </location>
</feature>
<dbReference type="GO" id="GO:0060261">
    <property type="term" value="P:positive regulation of transcription initiation by RNA polymerase II"/>
    <property type="evidence" value="ECO:0007669"/>
    <property type="project" value="UniProtKB-ARBA"/>
</dbReference>
<protein>
    <recommendedName>
        <fullName evidence="2">peptidylprolyl isomerase</fullName>
        <ecNumber evidence="2">5.2.1.8</ecNumber>
    </recommendedName>
</protein>
<dbReference type="InterPro" id="IPR000297">
    <property type="entry name" value="PPIase_PpiC"/>
</dbReference>
<dbReference type="Gene3D" id="2.20.70.10">
    <property type="match status" value="1"/>
</dbReference>
<dbReference type="Pfam" id="PF00639">
    <property type="entry name" value="Rotamase"/>
    <property type="match status" value="1"/>
</dbReference>
<dbReference type="PROSITE" id="PS01096">
    <property type="entry name" value="PPIC_PPIASE_1"/>
    <property type="match status" value="1"/>
</dbReference>
<dbReference type="Pfam" id="PF00397">
    <property type="entry name" value="WW"/>
    <property type="match status" value="1"/>
</dbReference>
<keyword evidence="4 5" id="KW-0413">Isomerase</keyword>
<accession>A0AAD5YZQ3</accession>
<dbReference type="SUPFAM" id="SSF51045">
    <property type="entry name" value="WW domain"/>
    <property type="match status" value="1"/>
</dbReference>
<evidence type="ECO:0000256" key="2">
    <source>
        <dbReference type="ARBA" id="ARBA00013194"/>
    </source>
</evidence>
<dbReference type="PANTHER" id="PTHR10657:SF4">
    <property type="entry name" value="PEPTIDYL-PROLYL CIS-TRANS ISOMERASE-RELATED"/>
    <property type="match status" value="1"/>
</dbReference>
<dbReference type="GO" id="GO:0005634">
    <property type="term" value="C:nucleus"/>
    <property type="evidence" value="ECO:0007669"/>
    <property type="project" value="TreeGrafter"/>
</dbReference>
<dbReference type="CDD" id="cd00201">
    <property type="entry name" value="WW"/>
    <property type="match status" value="1"/>
</dbReference>
<evidence type="ECO:0000313" key="10">
    <source>
        <dbReference type="EMBL" id="KAJ3575248.1"/>
    </source>
</evidence>
<feature type="compositionally biased region" description="Basic and acidic residues" evidence="6">
    <location>
        <begin position="215"/>
        <end position="228"/>
    </location>
</feature>
<dbReference type="EC" id="5.2.1.8" evidence="2"/>
<dbReference type="SMART" id="SM00456">
    <property type="entry name" value="WW"/>
    <property type="match status" value="1"/>
</dbReference>
<dbReference type="InterPro" id="IPR005302">
    <property type="entry name" value="MoCF_Sase_C"/>
</dbReference>
<dbReference type="EMBL" id="JANIEX010000043">
    <property type="protein sequence ID" value="KAJ3575248.1"/>
    <property type="molecule type" value="Genomic_DNA"/>
</dbReference>
<dbReference type="GO" id="GO:0030170">
    <property type="term" value="F:pyridoxal phosphate binding"/>
    <property type="evidence" value="ECO:0007669"/>
    <property type="project" value="InterPro"/>
</dbReference>
<dbReference type="GO" id="GO:0003755">
    <property type="term" value="F:peptidyl-prolyl cis-trans isomerase activity"/>
    <property type="evidence" value="ECO:0007669"/>
    <property type="project" value="UniProtKB-KW"/>
</dbReference>
<evidence type="ECO:0000259" key="8">
    <source>
        <dbReference type="PROSITE" id="PS50198"/>
    </source>
</evidence>
<dbReference type="SUPFAM" id="SSF54534">
    <property type="entry name" value="FKBP-like"/>
    <property type="match status" value="1"/>
</dbReference>